<organism evidence="2">
    <name type="scientific">marine sediment metagenome</name>
    <dbReference type="NCBI Taxonomy" id="412755"/>
    <lineage>
        <taxon>unclassified sequences</taxon>
        <taxon>metagenomes</taxon>
        <taxon>ecological metagenomes</taxon>
    </lineage>
</organism>
<gene>
    <name evidence="2" type="ORF">S01H1_26826</name>
</gene>
<accession>X0UCY2</accession>
<feature type="domain" description="GST C-terminal" evidence="1">
    <location>
        <begin position="1"/>
        <end position="99"/>
    </location>
</feature>
<dbReference type="GO" id="GO:0005737">
    <property type="term" value="C:cytoplasm"/>
    <property type="evidence" value="ECO:0007669"/>
    <property type="project" value="TreeGrafter"/>
</dbReference>
<evidence type="ECO:0000313" key="2">
    <source>
        <dbReference type="EMBL" id="GAF86330.1"/>
    </source>
</evidence>
<dbReference type="CDD" id="cd00299">
    <property type="entry name" value="GST_C_family"/>
    <property type="match status" value="1"/>
</dbReference>
<protein>
    <recommendedName>
        <fullName evidence="1">GST C-terminal domain-containing protein</fullName>
    </recommendedName>
</protein>
<dbReference type="InterPro" id="IPR010987">
    <property type="entry name" value="Glutathione-S-Trfase_C-like"/>
</dbReference>
<dbReference type="PANTHER" id="PTHR43968">
    <property type="match status" value="1"/>
</dbReference>
<dbReference type="AlphaFoldDB" id="X0UCY2"/>
<dbReference type="PROSITE" id="PS50405">
    <property type="entry name" value="GST_CTER"/>
    <property type="match status" value="1"/>
</dbReference>
<dbReference type="InterPro" id="IPR036282">
    <property type="entry name" value="Glutathione-S-Trfase_C_sf"/>
</dbReference>
<name>X0UCY2_9ZZZZ</name>
<reference evidence="2" key="1">
    <citation type="journal article" date="2014" name="Front. Microbiol.">
        <title>High frequency of phylogenetically diverse reductive dehalogenase-homologous genes in deep subseafloor sedimentary metagenomes.</title>
        <authorList>
            <person name="Kawai M."/>
            <person name="Futagami T."/>
            <person name="Toyoda A."/>
            <person name="Takaki Y."/>
            <person name="Nishi S."/>
            <person name="Hori S."/>
            <person name="Arai W."/>
            <person name="Tsubouchi T."/>
            <person name="Morono Y."/>
            <person name="Uchiyama I."/>
            <person name="Ito T."/>
            <person name="Fujiyama A."/>
            <person name="Inagaki F."/>
            <person name="Takami H."/>
        </authorList>
    </citation>
    <scope>NUCLEOTIDE SEQUENCE</scope>
    <source>
        <strain evidence="2">Expedition CK06-06</strain>
    </source>
</reference>
<dbReference type="EMBL" id="BARS01016283">
    <property type="protein sequence ID" value="GAF86330.1"/>
    <property type="molecule type" value="Genomic_DNA"/>
</dbReference>
<dbReference type="SUPFAM" id="SSF47616">
    <property type="entry name" value="GST C-terminal domain-like"/>
    <property type="match status" value="1"/>
</dbReference>
<evidence type="ECO:0000259" key="1">
    <source>
        <dbReference type="PROSITE" id="PS50405"/>
    </source>
</evidence>
<feature type="non-terminal residue" evidence="2">
    <location>
        <position position="1"/>
    </location>
</feature>
<dbReference type="Gene3D" id="1.20.1050.10">
    <property type="match status" value="1"/>
</dbReference>
<proteinExistence type="predicted"/>
<dbReference type="InterPro" id="IPR050983">
    <property type="entry name" value="GST_Omega/HSP26"/>
</dbReference>
<comment type="caution">
    <text evidence="2">The sequence shown here is derived from an EMBL/GenBank/DDBJ whole genome shotgun (WGS) entry which is preliminary data.</text>
</comment>
<dbReference type="PANTHER" id="PTHR43968:SF14">
    <property type="entry name" value="GLUTATHIONE S-TRANSFERASE"/>
    <property type="match status" value="1"/>
</dbReference>
<dbReference type="Pfam" id="PF13410">
    <property type="entry name" value="GST_C_2"/>
    <property type="match status" value="1"/>
</dbReference>
<sequence length="255" mass="28546">LWKNEFEKVLRETDELLAETASDGPFFCGTRFTAADVAWAPFLERYAGQLPCLHEGLNPKCEESYPHLSAWYQAMDEVVPEYACLVRGDSSSWRKVLTMAGFGNAGGVPLLVSSRMDDEGAKESAPLTPEEKLRQQSIWDRYAATRPYAASSPGEEAASVLIRNREMIVKDIVKRVGMKTNKFDLPLDEKELDVTIRSLACILCGDRYDCEIIEECEIGEHVKTLASFLDERMCVPRDMGALSAACFKRLAAKNF</sequence>